<feature type="non-terminal residue" evidence="1">
    <location>
        <position position="69"/>
    </location>
</feature>
<accession>A0ACA9NLP8</accession>
<organism evidence="1 2">
    <name type="scientific">Acaulospora colombiana</name>
    <dbReference type="NCBI Taxonomy" id="27376"/>
    <lineage>
        <taxon>Eukaryota</taxon>
        <taxon>Fungi</taxon>
        <taxon>Fungi incertae sedis</taxon>
        <taxon>Mucoromycota</taxon>
        <taxon>Glomeromycotina</taxon>
        <taxon>Glomeromycetes</taxon>
        <taxon>Diversisporales</taxon>
        <taxon>Acaulosporaceae</taxon>
        <taxon>Acaulospora</taxon>
    </lineage>
</organism>
<dbReference type="Proteomes" id="UP000789525">
    <property type="component" value="Unassembled WGS sequence"/>
</dbReference>
<protein>
    <submittedName>
        <fullName evidence="1">6142_t:CDS:1</fullName>
    </submittedName>
</protein>
<proteinExistence type="predicted"/>
<dbReference type="EMBL" id="CAJVPT010023424">
    <property type="protein sequence ID" value="CAG8665349.1"/>
    <property type="molecule type" value="Genomic_DNA"/>
</dbReference>
<evidence type="ECO:0000313" key="2">
    <source>
        <dbReference type="Proteomes" id="UP000789525"/>
    </source>
</evidence>
<reference evidence="1" key="1">
    <citation type="submission" date="2021-06" db="EMBL/GenBank/DDBJ databases">
        <authorList>
            <person name="Kallberg Y."/>
            <person name="Tangrot J."/>
            <person name="Rosling A."/>
        </authorList>
    </citation>
    <scope>NUCLEOTIDE SEQUENCE</scope>
    <source>
        <strain evidence="1">CL356</strain>
    </source>
</reference>
<comment type="caution">
    <text evidence="1">The sequence shown here is derived from an EMBL/GenBank/DDBJ whole genome shotgun (WGS) entry which is preliminary data.</text>
</comment>
<sequence>GFQVAPAELEEILITHPAITDAAVVGYNCEAEATEYSLAYVTLKQGYEKSSELSYEIQKYVADKVAPYK</sequence>
<gene>
    <name evidence="1" type="ORF">ACOLOM_LOCUS8741</name>
</gene>
<feature type="non-terminal residue" evidence="1">
    <location>
        <position position="1"/>
    </location>
</feature>
<name>A0ACA9NLP8_9GLOM</name>
<keyword evidence="2" id="KW-1185">Reference proteome</keyword>
<evidence type="ECO:0000313" key="1">
    <source>
        <dbReference type="EMBL" id="CAG8665349.1"/>
    </source>
</evidence>